<dbReference type="EMBL" id="JAQIIO010000003">
    <property type="protein sequence ID" value="MDA5094108.1"/>
    <property type="molecule type" value="Genomic_DNA"/>
</dbReference>
<dbReference type="InterPro" id="IPR036291">
    <property type="entry name" value="NAD(P)-bd_dom_sf"/>
</dbReference>
<evidence type="ECO:0000313" key="3">
    <source>
        <dbReference type="EMBL" id="MDA5094108.1"/>
    </source>
</evidence>
<dbReference type="PANTHER" id="PTHR24321">
    <property type="entry name" value="DEHYDROGENASES, SHORT CHAIN"/>
    <property type="match status" value="1"/>
</dbReference>
<dbReference type="RefSeq" id="WP_271053796.1">
    <property type="nucleotide sequence ID" value="NZ_JAQIIO010000003.1"/>
</dbReference>
<keyword evidence="4" id="KW-1185">Reference proteome</keyword>
<dbReference type="InterPro" id="IPR020904">
    <property type="entry name" value="Sc_DH/Rdtase_CS"/>
</dbReference>
<dbReference type="PRINTS" id="PR00080">
    <property type="entry name" value="SDRFAMILY"/>
</dbReference>
<accession>A0ABT4W0T0</accession>
<dbReference type="Pfam" id="PF13561">
    <property type="entry name" value="adh_short_C2"/>
    <property type="match status" value="1"/>
</dbReference>
<dbReference type="PRINTS" id="PR00081">
    <property type="entry name" value="GDHRDH"/>
</dbReference>
<protein>
    <submittedName>
        <fullName evidence="3">SDR family oxidoreductase</fullName>
    </submittedName>
</protein>
<reference evidence="3 4" key="1">
    <citation type="submission" date="2023-01" db="EMBL/GenBank/DDBJ databases">
        <authorList>
            <person name="Yoon J.-W."/>
        </authorList>
    </citation>
    <scope>NUCLEOTIDE SEQUENCE [LARGE SCALE GENOMIC DNA]</scope>
    <source>
        <strain evidence="3 4">KMU-50</strain>
    </source>
</reference>
<dbReference type="PROSITE" id="PS00061">
    <property type="entry name" value="ADH_SHORT"/>
    <property type="match status" value="1"/>
</dbReference>
<dbReference type="Proteomes" id="UP001528040">
    <property type="component" value="Unassembled WGS sequence"/>
</dbReference>
<evidence type="ECO:0000256" key="2">
    <source>
        <dbReference type="ARBA" id="ARBA00023002"/>
    </source>
</evidence>
<comment type="caution">
    <text evidence="3">The sequence shown here is derived from an EMBL/GenBank/DDBJ whole genome shotgun (WGS) entry which is preliminary data.</text>
</comment>
<dbReference type="NCBIfam" id="NF009466">
    <property type="entry name" value="PRK12826.1-2"/>
    <property type="match status" value="1"/>
</dbReference>
<proteinExistence type="inferred from homology"/>
<gene>
    <name evidence="3" type="ORF">O2N63_08395</name>
</gene>
<evidence type="ECO:0000313" key="4">
    <source>
        <dbReference type="Proteomes" id="UP001528040"/>
    </source>
</evidence>
<dbReference type="CDD" id="cd05233">
    <property type="entry name" value="SDR_c"/>
    <property type="match status" value="1"/>
</dbReference>
<dbReference type="SUPFAM" id="SSF51735">
    <property type="entry name" value="NAD(P)-binding Rossmann-fold domains"/>
    <property type="match status" value="1"/>
</dbReference>
<comment type="similarity">
    <text evidence="1">Belongs to the short-chain dehydrogenases/reductases (SDR) family.</text>
</comment>
<name>A0ABT4W0T0_9RHOB</name>
<evidence type="ECO:0000256" key="1">
    <source>
        <dbReference type="ARBA" id="ARBA00006484"/>
    </source>
</evidence>
<keyword evidence="2" id="KW-0560">Oxidoreductase</keyword>
<sequence length="254" mass="27061">MTRRVVISAGAAGIGRALADRLAAAGARLAVCDIDETAIARFREDYPDAIAHVADVTDEAQMAAFLGEVESRWGGADLVCANAGTGGPAGPIDELDYQAWQDCVAANLHGSFLVCRWASRVMKEQKQGVILITSSTAGLFGYPMRSPYASAKWALIGLTKTLAMELGPYGVRVNAICPGAVEGPRMERVLERESAATGRSIEETRRMYVNGVSLRSWVTTDDIADMVEYLASPTAKKISGQVVAIDGHTETLVP</sequence>
<dbReference type="PANTHER" id="PTHR24321:SF8">
    <property type="entry name" value="ESTRADIOL 17-BETA-DEHYDROGENASE 8-RELATED"/>
    <property type="match status" value="1"/>
</dbReference>
<organism evidence="3 4">
    <name type="scientific">Aliiroseovarius salicola</name>
    <dbReference type="NCBI Taxonomy" id="3009082"/>
    <lineage>
        <taxon>Bacteria</taxon>
        <taxon>Pseudomonadati</taxon>
        <taxon>Pseudomonadota</taxon>
        <taxon>Alphaproteobacteria</taxon>
        <taxon>Rhodobacterales</taxon>
        <taxon>Paracoccaceae</taxon>
        <taxon>Aliiroseovarius</taxon>
    </lineage>
</organism>
<dbReference type="Gene3D" id="3.40.50.720">
    <property type="entry name" value="NAD(P)-binding Rossmann-like Domain"/>
    <property type="match status" value="1"/>
</dbReference>
<dbReference type="InterPro" id="IPR002347">
    <property type="entry name" value="SDR_fam"/>
</dbReference>